<dbReference type="PANTHER" id="PTHR28055:SF1">
    <property type="entry name" value="ALTERED INHERITANCE OF MITOCHONDRIA PROTEIN 41, MITOCHONDRIAL"/>
    <property type="match status" value="1"/>
</dbReference>
<dbReference type="InterPro" id="IPR019004">
    <property type="entry name" value="YqeY/Aim41"/>
</dbReference>
<dbReference type="Proteomes" id="UP000638014">
    <property type="component" value="Unassembled WGS sequence"/>
</dbReference>
<evidence type="ECO:0000313" key="2">
    <source>
        <dbReference type="Proteomes" id="UP000638014"/>
    </source>
</evidence>
<dbReference type="InterPro" id="IPR023168">
    <property type="entry name" value="GatB_Yqey_C_2"/>
</dbReference>
<dbReference type="GO" id="GO:0016884">
    <property type="term" value="F:carbon-nitrogen ligase activity, with glutamine as amido-N-donor"/>
    <property type="evidence" value="ECO:0007669"/>
    <property type="project" value="InterPro"/>
</dbReference>
<dbReference type="Gene3D" id="1.10.10.410">
    <property type="match status" value="1"/>
</dbReference>
<dbReference type="Gene3D" id="1.10.1510.10">
    <property type="entry name" value="Uncharacterised protein YqeY/AIM41 PF09424, N-terminal domain"/>
    <property type="match status" value="1"/>
</dbReference>
<name>A0A8J6UE17_9GAMM</name>
<dbReference type="InterPro" id="IPR042184">
    <property type="entry name" value="YqeY/Aim41_N"/>
</dbReference>
<sequence>MVSALIAQIKDQQKDAMRAKDKARLGALRLILAEVKQKEVDTRTELNDDDVIAILTKMVKQRKDSVTQFEAAGRDDLASKEKAEIGTIEQFLPQPLSDSEVNDLIDQAIAESGAAGMQDMGKLMGLLKPQLQGRADMGAVSGKVRAKLNA</sequence>
<protein>
    <submittedName>
        <fullName evidence="1">GatB/YqeY domain-containing protein</fullName>
    </submittedName>
</protein>
<reference evidence="1" key="1">
    <citation type="submission" date="2020-09" db="EMBL/GenBank/DDBJ databases">
        <title>A novel bacterium of genus Neiella, isolated from South China Sea.</title>
        <authorList>
            <person name="Huang H."/>
            <person name="Mo K."/>
            <person name="Hu Y."/>
        </authorList>
    </citation>
    <scope>NUCLEOTIDE SEQUENCE</scope>
    <source>
        <strain evidence="1">HB171785</strain>
    </source>
</reference>
<dbReference type="Pfam" id="PF09424">
    <property type="entry name" value="YqeY"/>
    <property type="match status" value="1"/>
</dbReference>
<keyword evidence="2" id="KW-1185">Reference proteome</keyword>
<comment type="caution">
    <text evidence="1">The sequence shown here is derived from an EMBL/GenBank/DDBJ whole genome shotgun (WGS) entry which is preliminary data.</text>
</comment>
<dbReference type="PANTHER" id="PTHR28055">
    <property type="entry name" value="ALTERED INHERITANCE OF MITOCHONDRIA PROTEIN 41, MITOCHONDRIAL"/>
    <property type="match status" value="1"/>
</dbReference>
<dbReference type="AlphaFoldDB" id="A0A8J6UE17"/>
<gene>
    <name evidence="1" type="ORF">IC617_06400</name>
</gene>
<dbReference type="SUPFAM" id="SSF89095">
    <property type="entry name" value="GatB/YqeY motif"/>
    <property type="match status" value="1"/>
</dbReference>
<accession>A0A8J6UE17</accession>
<proteinExistence type="predicted"/>
<organism evidence="1 2">
    <name type="scientific">Neiella litorisoli</name>
    <dbReference type="NCBI Taxonomy" id="2771431"/>
    <lineage>
        <taxon>Bacteria</taxon>
        <taxon>Pseudomonadati</taxon>
        <taxon>Pseudomonadota</taxon>
        <taxon>Gammaproteobacteria</taxon>
        <taxon>Alteromonadales</taxon>
        <taxon>Echinimonadaceae</taxon>
        <taxon>Neiella</taxon>
    </lineage>
</organism>
<dbReference type="EMBL" id="JACXAF010000007">
    <property type="protein sequence ID" value="MBD1389054.1"/>
    <property type="molecule type" value="Genomic_DNA"/>
</dbReference>
<evidence type="ECO:0000313" key="1">
    <source>
        <dbReference type="EMBL" id="MBD1389054.1"/>
    </source>
</evidence>
<dbReference type="InterPro" id="IPR003789">
    <property type="entry name" value="Asn/Gln_tRNA_amidoTrase-B-like"/>
</dbReference>